<dbReference type="PANTHER" id="PTHR10039">
    <property type="entry name" value="AMELOGENIN"/>
    <property type="match status" value="1"/>
</dbReference>
<protein>
    <recommendedName>
        <fullName evidence="2">Nephrocystin 3-like N-terminal domain-containing protein</fullName>
    </recommendedName>
</protein>
<evidence type="ECO:0000313" key="3">
    <source>
        <dbReference type="EMBL" id="KAK0724057.1"/>
    </source>
</evidence>
<proteinExistence type="predicted"/>
<sequence>MSFMWIRDNASVHVSGLRAIIYGYSSRRLVDSTTRQSIRNIAKGFIEHFRLGSWNLASSRPLVFLDHSLGGLVLKDALVQIAEATDSRNNSLLDKVYGAIMFGVPNLGMEQCHLAMVEGQPNEIHSRTVKRKEDGSRWDRHGPLAILVNPLSATRRLAQKSTLVFPINEDHSVMAKFPKNHSHVKMVCQKLAEMSKTEKHGLRDSGAEMPSSRDTETCLGGVAGREAHNFPSQATDYGSNDELEVLLESLDVPGLDARESSVEDRFADTFDWIFKLDCFTVWLQDESTDRIFWINGNPGSGKLTLMKFIVRDIRTRQLLHSWKSTAREVHATYFFNYRGSSIEKSFEVGPASTRPALRDAPFNLAKQLLLTGADLNVRDLDGKTTLDLAILRAYRTGNLTALEEQYDLMCELVKCGAEASDYGHYEVSRVLTRFAQAGFQTTTLSANFHHSELHLNVAKAPMAVSQPPMPPTEDGDISASNDTARPRLPAVPTVLYIIGDLGLRLKSTTSLEKIGLD</sequence>
<feature type="domain" description="Nephrocystin 3-like N-terminal" evidence="2">
    <location>
        <begin position="269"/>
        <end position="339"/>
    </location>
</feature>
<reference evidence="3" key="1">
    <citation type="submission" date="2023-06" db="EMBL/GenBank/DDBJ databases">
        <title>Genome-scale phylogeny and comparative genomics of the fungal order Sordariales.</title>
        <authorList>
            <consortium name="Lawrence Berkeley National Laboratory"/>
            <person name="Hensen N."/>
            <person name="Bonometti L."/>
            <person name="Westerberg I."/>
            <person name="Brannstrom I.O."/>
            <person name="Guillou S."/>
            <person name="Cros-Aarteil S."/>
            <person name="Calhoun S."/>
            <person name="Haridas S."/>
            <person name="Kuo A."/>
            <person name="Mondo S."/>
            <person name="Pangilinan J."/>
            <person name="Riley R."/>
            <person name="Labutti K."/>
            <person name="Andreopoulos B."/>
            <person name="Lipzen A."/>
            <person name="Chen C."/>
            <person name="Yanf M."/>
            <person name="Daum C."/>
            <person name="Ng V."/>
            <person name="Clum A."/>
            <person name="Steindorff A."/>
            <person name="Ohm R."/>
            <person name="Martin F."/>
            <person name="Silar P."/>
            <person name="Natvig D."/>
            <person name="Lalanne C."/>
            <person name="Gautier V."/>
            <person name="Ament-Velasquez S.L."/>
            <person name="Kruys A."/>
            <person name="Hutchinson M.I."/>
            <person name="Powell A.J."/>
            <person name="Barry K."/>
            <person name="Miller A.N."/>
            <person name="Grigoriev I.V."/>
            <person name="Debuchy R."/>
            <person name="Gladieux P."/>
            <person name="Thoren M.H."/>
            <person name="Johannesson H."/>
        </authorList>
    </citation>
    <scope>NUCLEOTIDE SEQUENCE</scope>
    <source>
        <strain evidence="3">SMH4607-1</strain>
    </source>
</reference>
<dbReference type="PANTHER" id="PTHR10039:SF5">
    <property type="entry name" value="NACHT DOMAIN-CONTAINING PROTEIN"/>
    <property type="match status" value="1"/>
</dbReference>
<dbReference type="EMBL" id="JAUKUA010000002">
    <property type="protein sequence ID" value="KAK0724057.1"/>
    <property type="molecule type" value="Genomic_DNA"/>
</dbReference>
<name>A0AA40E3V2_9PEZI</name>
<gene>
    <name evidence="3" type="ORF">B0H67DRAFT_640631</name>
</gene>
<comment type="caution">
    <text evidence="3">The sequence shown here is derived from an EMBL/GenBank/DDBJ whole genome shotgun (WGS) entry which is preliminary data.</text>
</comment>
<dbReference type="InterPro" id="IPR056884">
    <property type="entry name" value="NPHP3-like_N"/>
</dbReference>
<evidence type="ECO:0000313" key="4">
    <source>
        <dbReference type="Proteomes" id="UP001172102"/>
    </source>
</evidence>
<evidence type="ECO:0000259" key="2">
    <source>
        <dbReference type="Pfam" id="PF24883"/>
    </source>
</evidence>
<accession>A0AA40E3V2</accession>
<keyword evidence="4" id="KW-1185">Reference proteome</keyword>
<keyword evidence="1" id="KW-0677">Repeat</keyword>
<evidence type="ECO:0000256" key="1">
    <source>
        <dbReference type="ARBA" id="ARBA00022737"/>
    </source>
</evidence>
<organism evidence="3 4">
    <name type="scientific">Lasiosphaeris hirsuta</name>
    <dbReference type="NCBI Taxonomy" id="260670"/>
    <lineage>
        <taxon>Eukaryota</taxon>
        <taxon>Fungi</taxon>
        <taxon>Dikarya</taxon>
        <taxon>Ascomycota</taxon>
        <taxon>Pezizomycotina</taxon>
        <taxon>Sordariomycetes</taxon>
        <taxon>Sordariomycetidae</taxon>
        <taxon>Sordariales</taxon>
        <taxon>Lasiosphaeriaceae</taxon>
        <taxon>Lasiosphaeris</taxon>
    </lineage>
</organism>
<dbReference type="Proteomes" id="UP001172102">
    <property type="component" value="Unassembled WGS sequence"/>
</dbReference>
<dbReference type="Pfam" id="PF24883">
    <property type="entry name" value="NPHP3_N"/>
    <property type="match status" value="1"/>
</dbReference>
<dbReference type="AlphaFoldDB" id="A0AA40E3V2"/>